<feature type="signal peptide" evidence="1">
    <location>
        <begin position="1"/>
        <end position="27"/>
    </location>
</feature>
<name>A0ABN0N3G2_9NEIS</name>
<dbReference type="Proteomes" id="UP000016426">
    <property type="component" value="Unassembled WGS sequence"/>
</dbReference>
<accession>A0ABN0N3G2</accession>
<evidence type="ECO:0000313" key="2">
    <source>
        <dbReference type="EMBL" id="ERE02295.1"/>
    </source>
</evidence>
<dbReference type="RefSeq" id="WP_021478289.1">
    <property type="nucleotide sequence ID" value="NZ_AVPH01000269.1"/>
</dbReference>
<dbReference type="PROSITE" id="PS51257">
    <property type="entry name" value="PROKAR_LIPOPROTEIN"/>
    <property type="match status" value="1"/>
</dbReference>
<proteinExistence type="predicted"/>
<feature type="chain" id="PRO_5046571027" description="Lipoprotein" evidence="1">
    <location>
        <begin position="28"/>
        <end position="147"/>
    </location>
</feature>
<organism evidence="2 3">
    <name type="scientific">Pseudogulbenkiania ferrooxidans EGD-HP2</name>
    <dbReference type="NCBI Taxonomy" id="1388764"/>
    <lineage>
        <taxon>Bacteria</taxon>
        <taxon>Pseudomonadati</taxon>
        <taxon>Pseudomonadota</taxon>
        <taxon>Betaproteobacteria</taxon>
        <taxon>Neisseriales</taxon>
        <taxon>Chromobacteriaceae</taxon>
        <taxon>Pseudogulbenkiania</taxon>
    </lineage>
</organism>
<evidence type="ECO:0000313" key="3">
    <source>
        <dbReference type="Proteomes" id="UP000016426"/>
    </source>
</evidence>
<evidence type="ECO:0008006" key="4">
    <source>
        <dbReference type="Google" id="ProtNLM"/>
    </source>
</evidence>
<protein>
    <recommendedName>
        <fullName evidence="4">Lipoprotein</fullName>
    </recommendedName>
</protein>
<evidence type="ECO:0000256" key="1">
    <source>
        <dbReference type="SAM" id="SignalP"/>
    </source>
</evidence>
<gene>
    <name evidence="2" type="ORF">O166_01800</name>
</gene>
<keyword evidence="3" id="KW-1185">Reference proteome</keyword>
<dbReference type="EMBL" id="AVPH01000269">
    <property type="protein sequence ID" value="ERE02295.1"/>
    <property type="molecule type" value="Genomic_DNA"/>
</dbReference>
<reference evidence="2 3" key="1">
    <citation type="journal article" date="2013" name="Genome Announc.">
        <title>Genome Sequence of the Pigment-Producing Bacterium Pseudogulbenkiania ferrooxidans, Isolated from Loktak Lake.</title>
        <authorList>
            <person name="Puranik S."/>
            <person name="Talkal R."/>
            <person name="Qureshi A."/>
            <person name="Khardenavis A."/>
            <person name="Kapley A."/>
            <person name="Purohit H.J."/>
        </authorList>
    </citation>
    <scope>NUCLEOTIDE SEQUENCE [LARGE SCALE GENOMIC DNA]</scope>
    <source>
        <strain evidence="2 3">EGD-HP2</strain>
    </source>
</reference>
<comment type="caution">
    <text evidence="2">The sequence shown here is derived from an EMBL/GenBank/DDBJ whole genome shotgun (WGS) entry which is preliminary data.</text>
</comment>
<keyword evidence="1" id="KW-0732">Signal</keyword>
<sequence>MMKKLCLPLLALSLAGCAMFPTQQGYAQKVYRWQGRDVNELLAQWGAPTKTMQMPNGNSLYTYVKESTEQRPLQENTRYEPGTKLTMTDKDGQSRVVETPGRWVSNGMTGGGTVHYECTTNFVVDKKTKEVLSVSFDGNNCLAMEQQ</sequence>